<evidence type="ECO:0000256" key="2">
    <source>
        <dbReference type="ARBA" id="ARBA00022527"/>
    </source>
</evidence>
<evidence type="ECO:0000256" key="5">
    <source>
        <dbReference type="ARBA" id="ARBA00048679"/>
    </source>
</evidence>
<dbReference type="InterPro" id="IPR008266">
    <property type="entry name" value="Tyr_kinase_AS"/>
</dbReference>
<dbReference type="Pfam" id="PF00498">
    <property type="entry name" value="FHA"/>
    <property type="match status" value="1"/>
</dbReference>
<dbReference type="InterPro" id="IPR011009">
    <property type="entry name" value="Kinase-like_dom_sf"/>
</dbReference>
<dbReference type="CDD" id="cd00060">
    <property type="entry name" value="FHA"/>
    <property type="match status" value="1"/>
</dbReference>
<comment type="catalytic activity">
    <reaction evidence="5">
        <text>L-seryl-[protein] + ATP = O-phospho-L-seryl-[protein] + ADP + H(+)</text>
        <dbReference type="Rhea" id="RHEA:17989"/>
        <dbReference type="Rhea" id="RHEA-COMP:9863"/>
        <dbReference type="Rhea" id="RHEA-COMP:11604"/>
        <dbReference type="ChEBI" id="CHEBI:15378"/>
        <dbReference type="ChEBI" id="CHEBI:29999"/>
        <dbReference type="ChEBI" id="CHEBI:30616"/>
        <dbReference type="ChEBI" id="CHEBI:83421"/>
        <dbReference type="ChEBI" id="CHEBI:456216"/>
        <dbReference type="EC" id="2.7.11.1"/>
    </reaction>
</comment>
<comment type="catalytic activity">
    <reaction evidence="4">
        <text>L-threonyl-[protein] + ATP = O-phospho-L-threonyl-[protein] + ADP + H(+)</text>
        <dbReference type="Rhea" id="RHEA:46608"/>
        <dbReference type="Rhea" id="RHEA-COMP:11060"/>
        <dbReference type="Rhea" id="RHEA-COMP:11605"/>
        <dbReference type="ChEBI" id="CHEBI:15378"/>
        <dbReference type="ChEBI" id="CHEBI:30013"/>
        <dbReference type="ChEBI" id="CHEBI:30616"/>
        <dbReference type="ChEBI" id="CHEBI:61977"/>
        <dbReference type="ChEBI" id="CHEBI:456216"/>
        <dbReference type="EC" id="2.7.11.1"/>
    </reaction>
</comment>
<organism evidence="6 7">
    <name type="scientific">Faecalibacterium prausnitzii</name>
    <dbReference type="NCBI Taxonomy" id="853"/>
    <lineage>
        <taxon>Bacteria</taxon>
        <taxon>Bacillati</taxon>
        <taxon>Bacillota</taxon>
        <taxon>Clostridia</taxon>
        <taxon>Eubacteriales</taxon>
        <taxon>Oscillospiraceae</taxon>
        <taxon>Faecalibacterium</taxon>
    </lineage>
</organism>
<dbReference type="Gene3D" id="3.30.200.20">
    <property type="entry name" value="Phosphorylase Kinase, domain 1"/>
    <property type="match status" value="1"/>
</dbReference>
<evidence type="ECO:0000256" key="4">
    <source>
        <dbReference type="ARBA" id="ARBA00047899"/>
    </source>
</evidence>
<evidence type="ECO:0000256" key="1">
    <source>
        <dbReference type="ARBA" id="ARBA00012513"/>
    </source>
</evidence>
<evidence type="ECO:0000313" key="7">
    <source>
        <dbReference type="Proteomes" id="UP000221015"/>
    </source>
</evidence>
<proteinExistence type="predicted"/>
<dbReference type="InterPro" id="IPR000719">
    <property type="entry name" value="Prot_kinase_dom"/>
</dbReference>
<gene>
    <name evidence="6" type="ORF">CGS50_012150</name>
</gene>
<dbReference type="GO" id="GO:0005524">
    <property type="term" value="F:ATP binding"/>
    <property type="evidence" value="ECO:0007669"/>
    <property type="project" value="InterPro"/>
</dbReference>
<dbReference type="Gene3D" id="2.60.200.20">
    <property type="match status" value="1"/>
</dbReference>
<dbReference type="AlphaFoldDB" id="A0A2J4JLL6"/>
<dbReference type="SMART" id="SM00240">
    <property type="entry name" value="FHA"/>
    <property type="match status" value="1"/>
</dbReference>
<dbReference type="Gene3D" id="1.10.510.10">
    <property type="entry name" value="Transferase(Phosphotransferase) domain 1"/>
    <property type="match status" value="1"/>
</dbReference>
<dbReference type="PROSITE" id="PS00109">
    <property type="entry name" value="PROTEIN_KINASE_TYR"/>
    <property type="match status" value="1"/>
</dbReference>
<keyword evidence="2" id="KW-0723">Serine/threonine-protein kinase</keyword>
<keyword evidence="3" id="KW-0418">Kinase</keyword>
<accession>A0A2J4JLL6</accession>
<dbReference type="Proteomes" id="UP000221015">
    <property type="component" value="Unassembled WGS sequence"/>
</dbReference>
<dbReference type="EMBL" id="NMTS02000072">
    <property type="protein sequence ID" value="PLK28756.1"/>
    <property type="molecule type" value="Genomic_DNA"/>
</dbReference>
<dbReference type="RefSeq" id="WP_097773955.1">
    <property type="nucleotide sequence ID" value="NZ_NMTS02000072.1"/>
</dbReference>
<dbReference type="GO" id="GO:0004674">
    <property type="term" value="F:protein serine/threonine kinase activity"/>
    <property type="evidence" value="ECO:0007669"/>
    <property type="project" value="UniProtKB-KW"/>
</dbReference>
<dbReference type="EC" id="2.7.11.1" evidence="1"/>
<dbReference type="InterPro" id="IPR000253">
    <property type="entry name" value="FHA_dom"/>
</dbReference>
<dbReference type="SUPFAM" id="SSF49879">
    <property type="entry name" value="SMAD/FHA domain"/>
    <property type="match status" value="1"/>
</dbReference>
<dbReference type="Pfam" id="PF00069">
    <property type="entry name" value="Pkinase"/>
    <property type="match status" value="1"/>
</dbReference>
<dbReference type="PROSITE" id="PS50011">
    <property type="entry name" value="PROTEIN_KINASE_DOM"/>
    <property type="match status" value="1"/>
</dbReference>
<name>A0A2J4JLL6_9FIRM</name>
<evidence type="ECO:0000256" key="3">
    <source>
        <dbReference type="ARBA" id="ARBA00022777"/>
    </source>
</evidence>
<dbReference type="PANTHER" id="PTHR44167">
    <property type="entry name" value="OVARIAN-SPECIFIC SERINE/THREONINE-PROTEIN KINASE LOK-RELATED"/>
    <property type="match status" value="1"/>
</dbReference>
<sequence length="498" mass="56472">MATLEEKLCPVCFREAMEGGKCQNCGYVSDEASVGKNYLRSFSILNTKYLLGKSLGQGGFGITYLAKNMLNGSRCCIKEYFPSNLIQGRMPDGTVALTGEENRCEFEDGKQRFIEEARTLQELRGNVSVVDIQDFFEENGTAYFVMELIEGCNLRTFKKEHNEEQTFKMALQMLLLIGSALAEVHRFGMIHGDISPENILITQNGEIKLIDFGAARSFRQSSAKQGRKIYLKPNYAPYEQYTLKPCQGPWTDIYALASTFYFIVSGQKMLDALSRAKGGAYLPLWKLAPAVSKPLSDVMDHALAFDYHDRYRSMMDFLSALEQVVQPEEYDIDLGALMPKSRASGTAVVRPKTAAVHDDSEKVCSVEEQDVQEPRGLAAFFHPKKRKMAYLELTIDYRETAGCFSKRRWLLEPNRTIKIGRSTTSDVMMPANNRISRNHCEIFYNEKRRDFTIRDLSKFGTLLSGGEPMEKGKQYTLRDGDSFYVLSPEYTFKVVIET</sequence>
<reference evidence="6 7" key="1">
    <citation type="journal article" date="2017" name="Front. Microbiol.">
        <title>New Insights into the Diversity of the Genus Faecalibacterium.</title>
        <authorList>
            <person name="Benevides L."/>
            <person name="Burman S."/>
            <person name="Martin R."/>
            <person name="Robert V."/>
            <person name="Thomas M."/>
            <person name="Miquel S."/>
            <person name="Chain F."/>
            <person name="Sokol H."/>
            <person name="Bermudez-Humaran L.G."/>
            <person name="Morrison M."/>
            <person name="Langella P."/>
            <person name="Azevedo V.A."/>
            <person name="Chatel J.M."/>
            <person name="Soares S."/>
        </authorList>
    </citation>
    <scope>NUCLEOTIDE SEQUENCE [LARGE SCALE GENOMIC DNA]</scope>
    <source>
        <strain evidence="6 7">CNCM I 4542</strain>
    </source>
</reference>
<comment type="caution">
    <text evidence="6">The sequence shown here is derived from an EMBL/GenBank/DDBJ whole genome shotgun (WGS) entry which is preliminary data.</text>
</comment>
<dbReference type="InterPro" id="IPR008984">
    <property type="entry name" value="SMAD_FHA_dom_sf"/>
</dbReference>
<dbReference type="PROSITE" id="PS50006">
    <property type="entry name" value="FHA_DOMAIN"/>
    <property type="match status" value="1"/>
</dbReference>
<protein>
    <recommendedName>
        <fullName evidence="1">non-specific serine/threonine protein kinase</fullName>
        <ecNumber evidence="1">2.7.11.1</ecNumber>
    </recommendedName>
</protein>
<dbReference type="CDD" id="cd14014">
    <property type="entry name" value="STKc_PknB_like"/>
    <property type="match status" value="1"/>
</dbReference>
<dbReference type="SUPFAM" id="SSF56112">
    <property type="entry name" value="Protein kinase-like (PK-like)"/>
    <property type="match status" value="1"/>
</dbReference>
<keyword evidence="3" id="KW-0808">Transferase</keyword>
<evidence type="ECO:0000313" key="6">
    <source>
        <dbReference type="EMBL" id="PLK28756.1"/>
    </source>
</evidence>
<dbReference type="PANTHER" id="PTHR44167:SF24">
    <property type="entry name" value="SERINE_THREONINE-PROTEIN KINASE CHK2"/>
    <property type="match status" value="1"/>
</dbReference>